<proteinExistence type="predicted"/>
<gene>
    <name evidence="1" type="ORF">LCGC14_2850930</name>
</gene>
<protein>
    <submittedName>
        <fullName evidence="1">Uncharacterized protein</fullName>
    </submittedName>
</protein>
<reference evidence="1" key="1">
    <citation type="journal article" date="2015" name="Nature">
        <title>Complex archaea that bridge the gap between prokaryotes and eukaryotes.</title>
        <authorList>
            <person name="Spang A."/>
            <person name="Saw J.H."/>
            <person name="Jorgensen S.L."/>
            <person name="Zaremba-Niedzwiedzka K."/>
            <person name="Martijn J."/>
            <person name="Lind A.E."/>
            <person name="van Eijk R."/>
            <person name="Schleper C."/>
            <person name="Guy L."/>
            <person name="Ettema T.J."/>
        </authorList>
    </citation>
    <scope>NUCLEOTIDE SEQUENCE</scope>
</reference>
<organism evidence="1">
    <name type="scientific">marine sediment metagenome</name>
    <dbReference type="NCBI Taxonomy" id="412755"/>
    <lineage>
        <taxon>unclassified sequences</taxon>
        <taxon>metagenomes</taxon>
        <taxon>ecological metagenomes</taxon>
    </lineage>
</organism>
<dbReference type="EMBL" id="LAZR01054830">
    <property type="protein sequence ID" value="KKK77702.1"/>
    <property type="molecule type" value="Genomic_DNA"/>
</dbReference>
<comment type="caution">
    <text evidence="1">The sequence shown here is derived from an EMBL/GenBank/DDBJ whole genome shotgun (WGS) entry which is preliminary data.</text>
</comment>
<name>A0A0F8Y8E2_9ZZZZ</name>
<sequence>MQPYKPIISTFIDKGEEYIDISFCDEEGNPWGSQCLVSEYKSLKEARKDMLKIVNESIEYIKRGELKVT</sequence>
<evidence type="ECO:0000313" key="1">
    <source>
        <dbReference type="EMBL" id="KKK77702.1"/>
    </source>
</evidence>
<accession>A0A0F8Y8E2</accession>
<dbReference type="AlphaFoldDB" id="A0A0F8Y8E2"/>